<feature type="compositionally biased region" description="Pro residues" evidence="7">
    <location>
        <begin position="30"/>
        <end position="50"/>
    </location>
</feature>
<feature type="compositionally biased region" description="Pro residues" evidence="7">
    <location>
        <begin position="235"/>
        <end position="267"/>
    </location>
</feature>
<dbReference type="EMBL" id="GL378472">
    <property type="protein sequence ID" value="EFJ39615.1"/>
    <property type="molecule type" value="Genomic_DNA"/>
</dbReference>
<dbReference type="InterPro" id="IPR051681">
    <property type="entry name" value="Ser/Thr_Kinases-Pseudokinases"/>
</dbReference>
<evidence type="ECO:0000256" key="7">
    <source>
        <dbReference type="SAM" id="MobiDB-lite"/>
    </source>
</evidence>
<keyword evidence="8" id="KW-0812">Transmembrane</keyword>
<feature type="region of interest" description="Disordered" evidence="7">
    <location>
        <begin position="1460"/>
        <end position="1492"/>
    </location>
</feature>
<evidence type="ECO:0000256" key="2">
    <source>
        <dbReference type="ARBA" id="ARBA00022679"/>
    </source>
</evidence>
<gene>
    <name evidence="11" type="ORF">VOLCADRAFT_100754</name>
</gene>
<dbReference type="PROSITE" id="PS50011">
    <property type="entry name" value="PROTEIN_KINASE_DOM"/>
    <property type="match status" value="1"/>
</dbReference>
<proteinExistence type="predicted"/>
<feature type="compositionally biased region" description="Low complexity" evidence="7">
    <location>
        <begin position="470"/>
        <end position="480"/>
    </location>
</feature>
<dbReference type="GO" id="GO:0004674">
    <property type="term" value="F:protein serine/threonine kinase activity"/>
    <property type="evidence" value="ECO:0007669"/>
    <property type="project" value="UniProtKB-KW"/>
</dbReference>
<keyword evidence="1" id="KW-0723">Serine/threonine-protein kinase</keyword>
<keyword evidence="5 6" id="KW-0067">ATP-binding</keyword>
<feature type="region of interest" description="Disordered" evidence="7">
    <location>
        <begin position="759"/>
        <end position="786"/>
    </location>
</feature>
<evidence type="ECO:0000256" key="8">
    <source>
        <dbReference type="SAM" id="Phobius"/>
    </source>
</evidence>
<evidence type="ECO:0000256" key="6">
    <source>
        <dbReference type="PROSITE-ProRule" id="PRU10141"/>
    </source>
</evidence>
<keyword evidence="3 6" id="KW-0547">Nucleotide-binding</keyword>
<evidence type="ECO:0000256" key="3">
    <source>
        <dbReference type="ARBA" id="ARBA00022741"/>
    </source>
</evidence>
<feature type="compositionally biased region" description="Gly residues" evidence="7">
    <location>
        <begin position="448"/>
        <end position="461"/>
    </location>
</feature>
<dbReference type="PANTHER" id="PTHR44329">
    <property type="entry name" value="SERINE/THREONINE-PROTEIN KINASE TNNI3K-RELATED"/>
    <property type="match status" value="1"/>
</dbReference>
<feature type="region of interest" description="Disordered" evidence="7">
    <location>
        <begin position="933"/>
        <end position="1018"/>
    </location>
</feature>
<feature type="region of interest" description="Disordered" evidence="7">
    <location>
        <begin position="1061"/>
        <end position="1144"/>
    </location>
</feature>
<feature type="compositionally biased region" description="Low complexity" evidence="7">
    <location>
        <begin position="1061"/>
        <end position="1105"/>
    </location>
</feature>
<feature type="compositionally biased region" description="Low complexity" evidence="7">
    <location>
        <begin position="964"/>
        <end position="999"/>
    </location>
</feature>
<feature type="region of interest" description="Disordered" evidence="7">
    <location>
        <begin position="25"/>
        <end position="54"/>
    </location>
</feature>
<keyword evidence="8" id="KW-0472">Membrane</keyword>
<evidence type="ECO:0000256" key="1">
    <source>
        <dbReference type="ARBA" id="ARBA00022527"/>
    </source>
</evidence>
<dbReference type="Gene3D" id="3.30.200.20">
    <property type="entry name" value="Phosphorylase Kinase, domain 1"/>
    <property type="match status" value="1"/>
</dbReference>
<feature type="region of interest" description="Disordered" evidence="7">
    <location>
        <begin position="1036"/>
        <end position="1055"/>
    </location>
</feature>
<organism evidence="12">
    <name type="scientific">Volvox carteri f. nagariensis</name>
    <dbReference type="NCBI Taxonomy" id="3068"/>
    <lineage>
        <taxon>Eukaryota</taxon>
        <taxon>Viridiplantae</taxon>
        <taxon>Chlorophyta</taxon>
        <taxon>core chlorophytes</taxon>
        <taxon>Chlorophyceae</taxon>
        <taxon>CS clade</taxon>
        <taxon>Chlamydomonadales</taxon>
        <taxon>Volvocaceae</taxon>
        <taxon>Volvox</taxon>
    </lineage>
</organism>
<dbReference type="SMART" id="SM00220">
    <property type="entry name" value="S_TKc"/>
    <property type="match status" value="1"/>
</dbReference>
<dbReference type="KEGG" id="vcn:VOLCADRAFT_100754"/>
<feature type="compositionally biased region" description="Pro residues" evidence="7">
    <location>
        <begin position="1042"/>
        <end position="1055"/>
    </location>
</feature>
<dbReference type="Proteomes" id="UP000001058">
    <property type="component" value="Unassembled WGS sequence"/>
</dbReference>
<keyword evidence="8" id="KW-1133">Transmembrane helix</keyword>
<dbReference type="InterPro" id="IPR001245">
    <property type="entry name" value="Ser-Thr/Tyr_kinase_cat_dom"/>
</dbReference>
<evidence type="ECO:0000256" key="5">
    <source>
        <dbReference type="ARBA" id="ARBA00022840"/>
    </source>
</evidence>
<dbReference type="GeneID" id="9626374"/>
<keyword evidence="9" id="KW-0732">Signal</keyword>
<dbReference type="InterPro" id="IPR000719">
    <property type="entry name" value="Prot_kinase_dom"/>
</dbReference>
<dbReference type="OrthoDB" id="541276at2759"/>
<evidence type="ECO:0000313" key="12">
    <source>
        <dbReference type="Proteomes" id="UP000001058"/>
    </source>
</evidence>
<dbReference type="InParanoid" id="D8UKY2"/>
<name>D8UKY2_VOLCA</name>
<dbReference type="InterPro" id="IPR011009">
    <property type="entry name" value="Kinase-like_dom_sf"/>
</dbReference>
<keyword evidence="12" id="KW-1185">Reference proteome</keyword>
<evidence type="ECO:0000259" key="10">
    <source>
        <dbReference type="PROSITE" id="PS50011"/>
    </source>
</evidence>
<feature type="region of interest" description="Disordered" evidence="7">
    <location>
        <begin position="848"/>
        <end position="903"/>
    </location>
</feature>
<dbReference type="PROSITE" id="PS00107">
    <property type="entry name" value="PROTEIN_KINASE_ATP"/>
    <property type="match status" value="1"/>
</dbReference>
<feature type="compositionally biased region" description="Low complexity" evidence="7">
    <location>
        <begin position="850"/>
        <end position="860"/>
    </location>
</feature>
<evidence type="ECO:0000256" key="9">
    <source>
        <dbReference type="SAM" id="SignalP"/>
    </source>
</evidence>
<dbReference type="SUPFAM" id="SSF56112">
    <property type="entry name" value="Protein kinase-like (PK-like)"/>
    <property type="match status" value="1"/>
</dbReference>
<feature type="transmembrane region" description="Helical" evidence="8">
    <location>
        <begin position="391"/>
        <end position="416"/>
    </location>
</feature>
<dbReference type="RefSeq" id="XP_002959322.1">
    <property type="nucleotide sequence ID" value="XM_002959276.1"/>
</dbReference>
<sequence length="1492" mass="150476">MGMQWLLHSSLLLLALFKGSAAAEVLGPPGSSPPQDPPDVRAPPAFPSSPPDVKTPETIMQLSGATRLSLCADLQKLFSDFLDSANIFSRNQLCYIQLQISEGQTLGQNRSQSPNQQPPPDLYWFILSAVLPRSDVARSAVLTMGRPQGPDIGKFLAGAGVPCDDQLIATTQTEEQDAASVYIYSCNGMLSLPGSSEPLTLPALCCSERPTQPGGGRSSSPPPPQPALPRADSSSPPPPRDPPPPPLEQPPPRPVASPPRASPPPPGSTAAAQLTLFVMAPLERLSCYKLRLACETLAQPYGLVEGNYSCHASETAAPIEARYGAMAAVGSPSAVESTAYVIVKAEWSARAYARSFRRLQAALASSIDVFASLGAVPCGTEIQSKRLSKEVVAVVAVLAAAAAVVASIVAAGYVLYRGRRRLGQPPAGFGLKGAAGMDGLPLITGYGHDNGSGPGGGGGAGHPCHHPHQRQQPAPLQQQQRNGSSSSWVVKEGLYAVVVKVVQSGLCTAGAAVPGGVSGVGGSLAGSVSGCSSLTERSSALATATGLLLDVSATATATAAGGGAREGGVAYGSASLDIHDHDSVAVVRTLLHASSPSRPPVVPVIQQQQTRGAAATAAVSKPPAVTAAAAARQASNFAATAGSASWGAGELAPDGSAFGFMDVFRGAAANHICLSTSTSAAPSASGVLTAAGVPRNNPLYAAACVHGANGGGAGFGVGGITPRIADDLLLRLRRSCGGGLAPSQPSWSGQHRYVTMQDGRRAQGDDGGSNDHPAWGRAAAPGDDDAYSFQMGHSAAVRDRGLRRTQQPQQQGVGGGYPSGGCGAGWVAQRPREVTLLELFNQPPLAGAMLSTPSTSSGGAPPSPLPSGAIPRLSSDGITTAAVDTAGPGAEAARQPSLSGLRQRSSPAIALERLSVQLAWNIARLSCSVAAGQGDEGGPDGDEAGGSGPAGEPLVGQLLPAAPGDSHGGSSSRTSGGDGSRSSGSGPGTATSASASDGRFTVRSGTVDTSSASAAPSSDWELAGLSARSSAAGPAAAITASCPPPPPNGVVARVPPPEAALGRRAAGAVAGPQQQQQQGGGMAAVAGPPLRTTPAAAGPAEATGALDVPAKRHAAGPAAAGGAGPPGGGGGGGSLPCIGGQRGGTDLDISPKELRIHTDGLLGAGAFGSVYRGSYRGQPVAIKVLHHLHFAAAAGRGGPGAGGGAAAGGVLEQKDVASFRQEIAILRMLAHPNIVRVLGGCAHAGHPFLVMELMPRCLHNVIHGAAGLALPDALRIATDVARGLAHLHPAIVHRDLKPANILLDAEGTAKISDFGLARYHLKPYISTQQPDAGSVAYMAPEGFDPAIGRLSAKCDVYSFGVLLWELITQEHPWAGESNVSIIYRVAVHRMRLPVPTDPRVCPPRLAALLHACMSYVPSDRPDMRHVLGELEGMSGAQQQQPEGGLAAPLECAAEAAVLPLTPLPAPSPPNKDDDAAAAAAFARGPLGARQTG</sequence>
<dbReference type="PANTHER" id="PTHR44329:SF214">
    <property type="entry name" value="PROTEIN KINASE DOMAIN-CONTAINING PROTEIN"/>
    <property type="match status" value="1"/>
</dbReference>
<dbReference type="STRING" id="3068.D8UKY2"/>
<evidence type="ECO:0000256" key="4">
    <source>
        <dbReference type="ARBA" id="ARBA00022777"/>
    </source>
</evidence>
<feature type="region of interest" description="Disordered" evidence="7">
    <location>
        <begin position="798"/>
        <end position="819"/>
    </location>
</feature>
<feature type="signal peptide" evidence="9">
    <location>
        <begin position="1"/>
        <end position="22"/>
    </location>
</feature>
<accession>D8UKY2</accession>
<dbReference type="PROSITE" id="PS00108">
    <property type="entry name" value="PROTEIN_KINASE_ST"/>
    <property type="match status" value="1"/>
</dbReference>
<keyword evidence="4" id="KW-0418">Kinase</keyword>
<feature type="compositionally biased region" description="Gly residues" evidence="7">
    <location>
        <begin position="1119"/>
        <end position="1134"/>
    </location>
</feature>
<protein>
    <recommendedName>
        <fullName evidence="10">Protein kinase domain-containing protein</fullName>
    </recommendedName>
</protein>
<dbReference type="Pfam" id="PF07714">
    <property type="entry name" value="PK_Tyr_Ser-Thr"/>
    <property type="match status" value="1"/>
</dbReference>
<feature type="region of interest" description="Disordered" evidence="7">
    <location>
        <begin position="203"/>
        <end position="269"/>
    </location>
</feature>
<feature type="chain" id="PRO_5003124621" description="Protein kinase domain-containing protein" evidence="9">
    <location>
        <begin position="23"/>
        <end position="1492"/>
    </location>
</feature>
<dbReference type="eggNOG" id="KOG0192">
    <property type="taxonomic scope" value="Eukaryota"/>
</dbReference>
<feature type="region of interest" description="Disordered" evidence="7">
    <location>
        <begin position="446"/>
        <end position="483"/>
    </location>
</feature>
<dbReference type="GO" id="GO:0005524">
    <property type="term" value="F:ATP binding"/>
    <property type="evidence" value="ECO:0007669"/>
    <property type="project" value="UniProtKB-UniRule"/>
</dbReference>
<feature type="domain" description="Protein kinase" evidence="10">
    <location>
        <begin position="1156"/>
        <end position="1433"/>
    </location>
</feature>
<evidence type="ECO:0000313" key="11">
    <source>
        <dbReference type="EMBL" id="EFJ39615.1"/>
    </source>
</evidence>
<dbReference type="InterPro" id="IPR008271">
    <property type="entry name" value="Ser/Thr_kinase_AS"/>
</dbReference>
<feature type="binding site" evidence="6">
    <location>
        <position position="1183"/>
    </location>
    <ligand>
        <name>ATP</name>
        <dbReference type="ChEBI" id="CHEBI:30616"/>
    </ligand>
</feature>
<dbReference type="Gene3D" id="1.10.510.10">
    <property type="entry name" value="Transferase(Phosphotransferase) domain 1"/>
    <property type="match status" value="1"/>
</dbReference>
<dbReference type="CDD" id="cd13999">
    <property type="entry name" value="STKc_MAP3K-like"/>
    <property type="match status" value="1"/>
</dbReference>
<reference evidence="11 12" key="1">
    <citation type="journal article" date="2010" name="Science">
        <title>Genomic analysis of organismal complexity in the multicellular green alga Volvox carteri.</title>
        <authorList>
            <person name="Prochnik S.E."/>
            <person name="Umen J."/>
            <person name="Nedelcu A.M."/>
            <person name="Hallmann A."/>
            <person name="Miller S.M."/>
            <person name="Nishii I."/>
            <person name="Ferris P."/>
            <person name="Kuo A."/>
            <person name="Mitros T."/>
            <person name="Fritz-Laylin L.K."/>
            <person name="Hellsten U."/>
            <person name="Chapman J."/>
            <person name="Simakov O."/>
            <person name="Rensing S.A."/>
            <person name="Terry A."/>
            <person name="Pangilinan J."/>
            <person name="Kapitonov V."/>
            <person name="Jurka J."/>
            <person name="Salamov A."/>
            <person name="Shapiro H."/>
            <person name="Schmutz J."/>
            <person name="Grimwood J."/>
            <person name="Lindquist E."/>
            <person name="Lucas S."/>
            <person name="Grigoriev I.V."/>
            <person name="Schmitt R."/>
            <person name="Kirk D."/>
            <person name="Rokhsar D.S."/>
        </authorList>
    </citation>
    <scope>NUCLEOTIDE SEQUENCE [LARGE SCALE GENOMIC DNA]</scope>
    <source>
        <strain evidence="12">f. Nagariensis / Eve</strain>
    </source>
</reference>
<keyword evidence="2" id="KW-0808">Transferase</keyword>
<dbReference type="InterPro" id="IPR017441">
    <property type="entry name" value="Protein_kinase_ATP_BS"/>
</dbReference>